<evidence type="ECO:0000256" key="1">
    <source>
        <dbReference type="ARBA" id="ARBA00007484"/>
    </source>
</evidence>
<dbReference type="Proteomes" id="UP001570846">
    <property type="component" value="Unassembled WGS sequence"/>
</dbReference>
<evidence type="ECO:0000256" key="5">
    <source>
        <dbReference type="ARBA" id="ARBA00023204"/>
    </source>
</evidence>
<dbReference type="InterPro" id="IPR015927">
    <property type="entry name" value="Peptidase_S24_S26A/B/C"/>
</dbReference>
<keyword evidence="6" id="KW-0742">SOS response</keyword>
<reference evidence="9 10" key="1">
    <citation type="submission" date="2024-08" db="EMBL/GenBank/DDBJ databases">
        <authorList>
            <person name="Wei W."/>
        </authorList>
    </citation>
    <scope>NUCLEOTIDE SEQUENCE [LARGE SCALE GENOMIC DNA]</scope>
    <source>
        <strain evidence="9 10">XU2</strain>
    </source>
</reference>
<proteinExistence type="inferred from homology"/>
<dbReference type="InterPro" id="IPR036286">
    <property type="entry name" value="LexA/Signal_pep-like_sf"/>
</dbReference>
<keyword evidence="2" id="KW-0227">DNA damage</keyword>
<evidence type="ECO:0000256" key="2">
    <source>
        <dbReference type="ARBA" id="ARBA00022763"/>
    </source>
</evidence>
<evidence type="ECO:0000313" key="10">
    <source>
        <dbReference type="Proteomes" id="UP001570846"/>
    </source>
</evidence>
<name>A0ABV4REV2_9BACT</name>
<keyword evidence="4 7" id="KW-0068">Autocatalytic cleavage</keyword>
<dbReference type="InterPro" id="IPR006197">
    <property type="entry name" value="Peptidase_S24_LexA"/>
</dbReference>
<evidence type="ECO:0000259" key="8">
    <source>
        <dbReference type="Pfam" id="PF00717"/>
    </source>
</evidence>
<dbReference type="EMBL" id="JBGOGF010000005">
    <property type="protein sequence ID" value="MFA1771657.1"/>
    <property type="molecule type" value="Genomic_DNA"/>
</dbReference>
<gene>
    <name evidence="9" type="ORF">ACD591_10165</name>
</gene>
<dbReference type="InterPro" id="IPR039418">
    <property type="entry name" value="LexA-like"/>
</dbReference>
<evidence type="ECO:0000256" key="3">
    <source>
        <dbReference type="ARBA" id="ARBA00022801"/>
    </source>
</evidence>
<dbReference type="RefSeq" id="WP_225840868.1">
    <property type="nucleotide sequence ID" value="NZ_BMMG01000006.1"/>
</dbReference>
<dbReference type="PANTHER" id="PTHR33516:SF2">
    <property type="entry name" value="LEXA REPRESSOR-RELATED"/>
    <property type="match status" value="1"/>
</dbReference>
<organism evidence="9 10">
    <name type="scientific">Rufibacter glacialis</name>
    <dbReference type="NCBI Taxonomy" id="1259555"/>
    <lineage>
        <taxon>Bacteria</taxon>
        <taxon>Pseudomonadati</taxon>
        <taxon>Bacteroidota</taxon>
        <taxon>Cytophagia</taxon>
        <taxon>Cytophagales</taxon>
        <taxon>Hymenobacteraceae</taxon>
        <taxon>Rufibacter</taxon>
    </lineage>
</organism>
<evidence type="ECO:0000256" key="6">
    <source>
        <dbReference type="ARBA" id="ARBA00023236"/>
    </source>
</evidence>
<dbReference type="CDD" id="cd06529">
    <property type="entry name" value="S24_LexA-like"/>
    <property type="match status" value="1"/>
</dbReference>
<dbReference type="PANTHER" id="PTHR33516">
    <property type="entry name" value="LEXA REPRESSOR"/>
    <property type="match status" value="1"/>
</dbReference>
<protein>
    <submittedName>
        <fullName evidence="9">LexA family protein</fullName>
    </submittedName>
</protein>
<comment type="similarity">
    <text evidence="1 7">Belongs to the peptidase S24 family.</text>
</comment>
<keyword evidence="10" id="KW-1185">Reference proteome</keyword>
<dbReference type="PRINTS" id="PR00726">
    <property type="entry name" value="LEXASERPTASE"/>
</dbReference>
<accession>A0ABV4REV2</accession>
<dbReference type="NCBIfam" id="NF007621">
    <property type="entry name" value="PRK10276.1"/>
    <property type="match status" value="1"/>
</dbReference>
<evidence type="ECO:0000256" key="4">
    <source>
        <dbReference type="ARBA" id="ARBA00022813"/>
    </source>
</evidence>
<comment type="caution">
    <text evidence="9">The sequence shown here is derived from an EMBL/GenBank/DDBJ whole genome shotgun (WGS) entry which is preliminary data.</text>
</comment>
<dbReference type="Pfam" id="PF00717">
    <property type="entry name" value="Peptidase_S24"/>
    <property type="match status" value="1"/>
</dbReference>
<keyword evidence="3 7" id="KW-0378">Hydrolase</keyword>
<dbReference type="Gene3D" id="2.10.109.10">
    <property type="entry name" value="Umud Fragment, subunit A"/>
    <property type="match status" value="1"/>
</dbReference>
<keyword evidence="5" id="KW-0234">DNA repair</keyword>
<sequence length="166" mass="19035">MKLVFIFTEEVDMREETPTITTQNTLEPLSLESFEGILLPMYSSYVTAGFPSPADDYLEEMVNLKEHLIRNPGTTYMMRVRGNSMRDAKIEDGDILIIDCKAKPKDGYPIICSIDGEFTTKTFREKGGRLFLEPANPDYPIIEITGEMELRAWGVIVWILHKPIRR</sequence>
<feature type="domain" description="Peptidase S24/S26A/S26B/S26C" evidence="8">
    <location>
        <begin position="40"/>
        <end position="157"/>
    </location>
</feature>
<evidence type="ECO:0000313" key="9">
    <source>
        <dbReference type="EMBL" id="MFA1771657.1"/>
    </source>
</evidence>
<dbReference type="SUPFAM" id="SSF51306">
    <property type="entry name" value="LexA/Signal peptidase"/>
    <property type="match status" value="1"/>
</dbReference>
<dbReference type="InterPro" id="IPR050077">
    <property type="entry name" value="LexA_repressor"/>
</dbReference>
<evidence type="ECO:0000256" key="7">
    <source>
        <dbReference type="RuleBase" id="RU003991"/>
    </source>
</evidence>